<proteinExistence type="predicted"/>
<gene>
    <name evidence="1" type="ORF">S03H2_38785</name>
</gene>
<reference evidence="1" key="1">
    <citation type="journal article" date="2014" name="Front. Microbiol.">
        <title>High frequency of phylogenetically diverse reductive dehalogenase-homologous genes in deep subseafloor sedimentary metagenomes.</title>
        <authorList>
            <person name="Kawai M."/>
            <person name="Futagami T."/>
            <person name="Toyoda A."/>
            <person name="Takaki Y."/>
            <person name="Nishi S."/>
            <person name="Hori S."/>
            <person name="Arai W."/>
            <person name="Tsubouchi T."/>
            <person name="Morono Y."/>
            <person name="Uchiyama I."/>
            <person name="Ito T."/>
            <person name="Fujiyama A."/>
            <person name="Inagaki F."/>
            <person name="Takami H."/>
        </authorList>
    </citation>
    <scope>NUCLEOTIDE SEQUENCE</scope>
    <source>
        <strain evidence="1">Expedition CK06-06</strain>
    </source>
</reference>
<dbReference type="AlphaFoldDB" id="X1IMX0"/>
<name>X1IMX0_9ZZZZ</name>
<comment type="caution">
    <text evidence="1">The sequence shown here is derived from an EMBL/GenBank/DDBJ whole genome shotgun (WGS) entry which is preliminary data.</text>
</comment>
<accession>X1IMX0</accession>
<sequence>MLITQQMVDELLKKIKKTFPNFIAGVLSDENGFPIASKIPKKLKIDEDFFALAATDVRIANDFMDFSKYTKVVKEIGKKEKIKLLVLLKKSAKYSHKFKQLNEILSKQSLF</sequence>
<protein>
    <recommendedName>
        <fullName evidence="2">Roadblock/LAMTOR2 domain-containing protein</fullName>
    </recommendedName>
</protein>
<evidence type="ECO:0000313" key="1">
    <source>
        <dbReference type="EMBL" id="GAH58898.1"/>
    </source>
</evidence>
<dbReference type="EMBL" id="BARU01023933">
    <property type="protein sequence ID" value="GAH58898.1"/>
    <property type="molecule type" value="Genomic_DNA"/>
</dbReference>
<organism evidence="1">
    <name type="scientific">marine sediment metagenome</name>
    <dbReference type="NCBI Taxonomy" id="412755"/>
    <lineage>
        <taxon>unclassified sequences</taxon>
        <taxon>metagenomes</taxon>
        <taxon>ecological metagenomes</taxon>
    </lineage>
</organism>
<evidence type="ECO:0008006" key="2">
    <source>
        <dbReference type="Google" id="ProtNLM"/>
    </source>
</evidence>